<dbReference type="AlphaFoldDB" id="A0A845QYQ1"/>
<dbReference type="Pfam" id="PF05175">
    <property type="entry name" value="MTS"/>
    <property type="match status" value="1"/>
</dbReference>
<dbReference type="Proteomes" id="UP000467132">
    <property type="component" value="Unassembled WGS sequence"/>
</dbReference>
<evidence type="ECO:0000313" key="3">
    <source>
        <dbReference type="EMBL" id="NBI06288.1"/>
    </source>
</evidence>
<dbReference type="PANTHER" id="PTHR47739">
    <property type="entry name" value="TRNA1(VAL) (ADENINE(37)-N6)-METHYLTRANSFERASE"/>
    <property type="match status" value="1"/>
</dbReference>
<feature type="domain" description="Methyltransferase small" evidence="2">
    <location>
        <begin position="32"/>
        <end position="173"/>
    </location>
</feature>
<evidence type="ECO:0000259" key="2">
    <source>
        <dbReference type="Pfam" id="PF05175"/>
    </source>
</evidence>
<dbReference type="PROSITE" id="PS00092">
    <property type="entry name" value="N6_MTASE"/>
    <property type="match status" value="1"/>
</dbReference>
<keyword evidence="3" id="KW-0489">Methyltransferase</keyword>
<dbReference type="InterPro" id="IPR050210">
    <property type="entry name" value="tRNA_Adenine-N(6)_MTase"/>
</dbReference>
<dbReference type="PANTHER" id="PTHR47739:SF1">
    <property type="entry name" value="TRNA1(VAL) (ADENINE(37)-N6)-METHYLTRANSFERASE"/>
    <property type="match status" value="1"/>
</dbReference>
<organism evidence="3 4">
    <name type="scientific">Senegalia massiliensis</name>
    <dbReference type="NCBI Taxonomy" id="1720316"/>
    <lineage>
        <taxon>Bacteria</taxon>
        <taxon>Bacillati</taxon>
        <taxon>Bacillota</taxon>
        <taxon>Clostridia</taxon>
        <taxon>Eubacteriales</taxon>
        <taxon>Clostridiaceae</taxon>
        <taxon>Senegalia</taxon>
    </lineage>
</organism>
<sequence>MLKENERIDDIELKGLKIIQNKDGFCFGIDAVLIANFCEIKKNATVVDLGTGTGIIPLILWGKNNIRKIYGIEVQKEVAEMAQRSMRLNNLEEQIEILNIDLKDTDKYIKRDLVDVVVSNPPYMSSGDGIVNPSDKKAISRHEILCNLEDIIVSAKKILKDNGKFFMIHRPHRLADIVELLRKHRLEPKTMKFVYPKMGKSPNMVLIKASKFGNPELKIKPPLYVYDQNGNYTKEIDEIYGRLD</sequence>
<dbReference type="InterPro" id="IPR007848">
    <property type="entry name" value="Small_mtfrase_dom"/>
</dbReference>
<feature type="coiled-coil region" evidence="1">
    <location>
        <begin position="74"/>
        <end position="108"/>
    </location>
</feature>
<dbReference type="InterPro" id="IPR002052">
    <property type="entry name" value="DNA_methylase_N6_adenine_CS"/>
</dbReference>
<dbReference type="SUPFAM" id="SSF53335">
    <property type="entry name" value="S-adenosyl-L-methionine-dependent methyltransferases"/>
    <property type="match status" value="1"/>
</dbReference>
<dbReference type="GO" id="GO:0008757">
    <property type="term" value="F:S-adenosylmethionine-dependent methyltransferase activity"/>
    <property type="evidence" value="ECO:0007669"/>
    <property type="project" value="UniProtKB-ARBA"/>
</dbReference>
<evidence type="ECO:0000313" key="4">
    <source>
        <dbReference type="Proteomes" id="UP000467132"/>
    </source>
</evidence>
<dbReference type="Gene3D" id="3.40.50.150">
    <property type="entry name" value="Vaccinia Virus protein VP39"/>
    <property type="match status" value="1"/>
</dbReference>
<dbReference type="EMBL" id="QXXA01000005">
    <property type="protein sequence ID" value="NBI06288.1"/>
    <property type="molecule type" value="Genomic_DNA"/>
</dbReference>
<dbReference type="InterPro" id="IPR029063">
    <property type="entry name" value="SAM-dependent_MTases_sf"/>
</dbReference>
<keyword evidence="3" id="KW-0808">Transferase</keyword>
<protein>
    <submittedName>
        <fullName evidence="3">tRNA1(Val) (Adenine(37)-N6)-methyltransferase</fullName>
    </submittedName>
</protein>
<proteinExistence type="predicted"/>
<accession>A0A845QYQ1</accession>
<dbReference type="CDD" id="cd02440">
    <property type="entry name" value="AdoMet_MTases"/>
    <property type="match status" value="1"/>
</dbReference>
<gene>
    <name evidence="3" type="ORF">D3Z33_05360</name>
</gene>
<comment type="caution">
    <text evidence="3">The sequence shown here is derived from an EMBL/GenBank/DDBJ whole genome shotgun (WGS) entry which is preliminary data.</text>
</comment>
<dbReference type="RefSeq" id="WP_160196761.1">
    <property type="nucleotide sequence ID" value="NZ_QXXA01000005.1"/>
</dbReference>
<name>A0A845QYQ1_9CLOT</name>
<dbReference type="OrthoDB" id="9777257at2"/>
<dbReference type="GO" id="GO:0032259">
    <property type="term" value="P:methylation"/>
    <property type="evidence" value="ECO:0007669"/>
    <property type="project" value="UniProtKB-KW"/>
</dbReference>
<reference evidence="3 4" key="1">
    <citation type="submission" date="2018-08" db="EMBL/GenBank/DDBJ databases">
        <title>Murine metabolic-syndrome-specific gut microbial biobank.</title>
        <authorList>
            <person name="Liu C."/>
        </authorList>
    </citation>
    <scope>NUCLEOTIDE SEQUENCE [LARGE SCALE GENOMIC DNA]</scope>
    <source>
        <strain evidence="3 4">583</strain>
    </source>
</reference>
<dbReference type="GO" id="GO:0003676">
    <property type="term" value="F:nucleic acid binding"/>
    <property type="evidence" value="ECO:0007669"/>
    <property type="project" value="InterPro"/>
</dbReference>
<evidence type="ECO:0000256" key="1">
    <source>
        <dbReference type="SAM" id="Coils"/>
    </source>
</evidence>
<keyword evidence="4" id="KW-1185">Reference proteome</keyword>
<keyword evidence="1" id="KW-0175">Coiled coil</keyword>
<dbReference type="GO" id="GO:0008170">
    <property type="term" value="F:N-methyltransferase activity"/>
    <property type="evidence" value="ECO:0007669"/>
    <property type="project" value="UniProtKB-ARBA"/>
</dbReference>